<dbReference type="Gene3D" id="3.40.50.1110">
    <property type="entry name" value="SGNH hydrolase"/>
    <property type="match status" value="1"/>
</dbReference>
<sequence>MLTLCKVLLGPVLLMQARHLRRTALRLPEAAGPRSGVEGEAPQCPPLRILVVGDSSAAGVGVEAQTDALAQPVARLLATRTGRQVEWQLVAKSGVNTNEALELLSHVELAPADFLVTALGTNDVTSQRAPAQFMADYARLVEDLRRRTGAIGLVVTGLPPLRILPAAPHPLRWYLGRYAACLDRLLEAWVRLDATARYVSLEWAAKPKEMARDLFHPGHGQYRIWAELVAEQLVALLAHDRPSHSVEPHLTPTPQSS</sequence>
<protein>
    <submittedName>
        <fullName evidence="2">Lysophospholipase L1-like esterase</fullName>
    </submittedName>
</protein>
<evidence type="ECO:0000313" key="2">
    <source>
        <dbReference type="EMBL" id="TDY50855.1"/>
    </source>
</evidence>
<organism evidence="2 3">
    <name type="scientific">Paraburkholderia rhizosphaerae</name>
    <dbReference type="NCBI Taxonomy" id="480658"/>
    <lineage>
        <taxon>Bacteria</taxon>
        <taxon>Pseudomonadati</taxon>
        <taxon>Pseudomonadota</taxon>
        <taxon>Betaproteobacteria</taxon>
        <taxon>Burkholderiales</taxon>
        <taxon>Burkholderiaceae</taxon>
        <taxon>Paraburkholderia</taxon>
    </lineage>
</organism>
<evidence type="ECO:0000259" key="1">
    <source>
        <dbReference type="Pfam" id="PF13472"/>
    </source>
</evidence>
<proteinExistence type="predicted"/>
<dbReference type="CDD" id="cd01836">
    <property type="entry name" value="FeeA_FeeB_like"/>
    <property type="match status" value="1"/>
</dbReference>
<name>A0A4R8LVJ1_9BURK</name>
<keyword evidence="3" id="KW-1185">Reference proteome</keyword>
<comment type="caution">
    <text evidence="2">The sequence shown here is derived from an EMBL/GenBank/DDBJ whole genome shotgun (WGS) entry which is preliminary data.</text>
</comment>
<dbReference type="GO" id="GO:0016788">
    <property type="term" value="F:hydrolase activity, acting on ester bonds"/>
    <property type="evidence" value="ECO:0007669"/>
    <property type="project" value="UniProtKB-ARBA"/>
</dbReference>
<evidence type="ECO:0000313" key="3">
    <source>
        <dbReference type="Proteomes" id="UP000295509"/>
    </source>
</evidence>
<dbReference type="EMBL" id="SORE01000008">
    <property type="protein sequence ID" value="TDY50855.1"/>
    <property type="molecule type" value="Genomic_DNA"/>
</dbReference>
<dbReference type="SUPFAM" id="SSF52266">
    <property type="entry name" value="SGNH hydrolase"/>
    <property type="match status" value="1"/>
</dbReference>
<dbReference type="InterPro" id="IPR036514">
    <property type="entry name" value="SGNH_hydro_sf"/>
</dbReference>
<dbReference type="AlphaFoldDB" id="A0A4R8LVJ1"/>
<reference evidence="2 3" key="1">
    <citation type="submission" date="2019-03" db="EMBL/GenBank/DDBJ databases">
        <title>Genomic Encyclopedia of Type Strains, Phase III (KMG-III): the genomes of soil and plant-associated and newly described type strains.</title>
        <authorList>
            <person name="Whitman W."/>
        </authorList>
    </citation>
    <scope>NUCLEOTIDE SEQUENCE [LARGE SCALE GENOMIC DNA]</scope>
    <source>
        <strain evidence="2 3">LMG 29544</strain>
    </source>
</reference>
<dbReference type="OrthoDB" id="9804395at2"/>
<dbReference type="Proteomes" id="UP000295509">
    <property type="component" value="Unassembled WGS sequence"/>
</dbReference>
<gene>
    <name evidence="2" type="ORF">BX592_10892</name>
</gene>
<feature type="domain" description="SGNH hydrolase-type esterase" evidence="1">
    <location>
        <begin position="51"/>
        <end position="223"/>
    </location>
</feature>
<dbReference type="RefSeq" id="WP_134192100.1">
    <property type="nucleotide sequence ID" value="NZ_JBHLUW010000003.1"/>
</dbReference>
<dbReference type="InterPro" id="IPR013830">
    <property type="entry name" value="SGNH_hydro"/>
</dbReference>
<accession>A0A4R8LVJ1</accession>
<dbReference type="Pfam" id="PF13472">
    <property type="entry name" value="Lipase_GDSL_2"/>
    <property type="match status" value="1"/>
</dbReference>